<accession>A0A6J7NRH1</accession>
<evidence type="ECO:0000313" key="2">
    <source>
        <dbReference type="EMBL" id="CAB4992574.1"/>
    </source>
</evidence>
<evidence type="ECO:0000256" key="1">
    <source>
        <dbReference type="SAM" id="MobiDB-lite"/>
    </source>
</evidence>
<protein>
    <submittedName>
        <fullName evidence="2">Unannotated protein</fullName>
    </submittedName>
</protein>
<feature type="region of interest" description="Disordered" evidence="1">
    <location>
        <begin position="100"/>
        <end position="143"/>
    </location>
</feature>
<organism evidence="2">
    <name type="scientific">freshwater metagenome</name>
    <dbReference type="NCBI Taxonomy" id="449393"/>
    <lineage>
        <taxon>unclassified sequences</taxon>
        <taxon>metagenomes</taxon>
        <taxon>ecological metagenomes</taxon>
    </lineage>
</organism>
<reference evidence="2" key="1">
    <citation type="submission" date="2020-05" db="EMBL/GenBank/DDBJ databases">
        <authorList>
            <person name="Chiriac C."/>
            <person name="Salcher M."/>
            <person name="Ghai R."/>
            <person name="Kavagutti S V."/>
        </authorList>
    </citation>
    <scope>NUCLEOTIDE SEQUENCE</scope>
</reference>
<proteinExistence type="predicted"/>
<gene>
    <name evidence="2" type="ORF">UFOPK3967_01105</name>
</gene>
<name>A0A6J7NRH1_9ZZZZ</name>
<sequence>MNAGKFLGGEFGQLKLVPRVDDRPQQRDRHGLYVAFAQYCERAAGVVIAELLEHGAMGVDALVDPHDVAPGQQHRGLLPVDRLGAEPFLDADDLVAARDGHGALEAGGGDEPNAGPVAGEQRVDADRGGVREEIGTPQRVVER</sequence>
<dbReference type="EMBL" id="CAFBOS010000054">
    <property type="protein sequence ID" value="CAB4992574.1"/>
    <property type="molecule type" value="Genomic_DNA"/>
</dbReference>
<feature type="compositionally biased region" description="Basic and acidic residues" evidence="1">
    <location>
        <begin position="121"/>
        <end position="143"/>
    </location>
</feature>
<dbReference type="AlphaFoldDB" id="A0A6J7NRH1"/>